<protein>
    <submittedName>
        <fullName evidence="1">Head-tail adaptor protein</fullName>
    </submittedName>
</protein>
<evidence type="ECO:0000313" key="2">
    <source>
        <dbReference type="Proteomes" id="UP000467322"/>
    </source>
</evidence>
<keyword evidence="2" id="KW-1185">Reference proteome</keyword>
<dbReference type="InterPro" id="IPR008767">
    <property type="entry name" value="Phage_SPP1_head-tail_adaptor"/>
</dbReference>
<name>A0A845M3A6_9RHOB</name>
<proteinExistence type="predicted"/>
<evidence type="ECO:0000313" key="1">
    <source>
        <dbReference type="EMBL" id="MZR14046.1"/>
    </source>
</evidence>
<organism evidence="1 2">
    <name type="scientific">Maritimibacter harenae</name>
    <dbReference type="NCBI Taxonomy" id="2606218"/>
    <lineage>
        <taxon>Bacteria</taxon>
        <taxon>Pseudomonadati</taxon>
        <taxon>Pseudomonadota</taxon>
        <taxon>Alphaproteobacteria</taxon>
        <taxon>Rhodobacterales</taxon>
        <taxon>Roseobacteraceae</taxon>
        <taxon>Maritimibacter</taxon>
    </lineage>
</organism>
<comment type="caution">
    <text evidence="1">The sequence shown here is derived from an EMBL/GenBank/DDBJ whole genome shotgun (WGS) entry which is preliminary data.</text>
</comment>
<dbReference type="Pfam" id="PF05521">
    <property type="entry name" value="Phage_HCP"/>
    <property type="match status" value="1"/>
</dbReference>
<sequence>MKRPNLNRKLTLEAPEDIADGAGGHRRTWVALGEHWAELRAGTGRERAVEATTASRVPWKITVRAAPHGAPSRPRPDQRFRAGARVFRILAVAEADSAGRYLTCFAHEEVSA</sequence>
<dbReference type="EMBL" id="WTUX01000017">
    <property type="protein sequence ID" value="MZR14046.1"/>
    <property type="molecule type" value="Genomic_DNA"/>
</dbReference>
<dbReference type="InterPro" id="IPR038666">
    <property type="entry name" value="SSP1_head-tail_sf"/>
</dbReference>
<dbReference type="RefSeq" id="WP_161352170.1">
    <property type="nucleotide sequence ID" value="NZ_WTUX01000017.1"/>
</dbReference>
<dbReference type="Gene3D" id="2.40.10.270">
    <property type="entry name" value="Bacteriophage SPP1 head-tail adaptor protein"/>
    <property type="match status" value="1"/>
</dbReference>
<accession>A0A845M3A6</accession>
<gene>
    <name evidence="1" type="ORF">GQE99_13570</name>
</gene>
<reference evidence="1 2" key="1">
    <citation type="submission" date="2019-12" db="EMBL/GenBank/DDBJ databases">
        <title>Maritimibacter sp. nov. sp. isolated from sea sand.</title>
        <authorList>
            <person name="Kim J."/>
            <person name="Jeong S.E."/>
            <person name="Jung H.S."/>
            <person name="Jeon C.O."/>
        </authorList>
    </citation>
    <scope>NUCLEOTIDE SEQUENCE [LARGE SCALE GENOMIC DNA]</scope>
    <source>
        <strain evidence="1 2">DP07</strain>
    </source>
</reference>
<dbReference type="AlphaFoldDB" id="A0A845M3A6"/>
<dbReference type="Proteomes" id="UP000467322">
    <property type="component" value="Unassembled WGS sequence"/>
</dbReference>